<dbReference type="PANTHER" id="PTHR10192:SF5">
    <property type="entry name" value="GEPHYRIN"/>
    <property type="match status" value="1"/>
</dbReference>
<evidence type="ECO:0000256" key="2">
    <source>
        <dbReference type="ARBA" id="ARBA00002901"/>
    </source>
</evidence>
<dbReference type="Gene3D" id="3.40.980.10">
    <property type="entry name" value="MoaB/Mog-like domain"/>
    <property type="match status" value="1"/>
</dbReference>
<comment type="function">
    <text evidence="2 11">Catalyzes the insertion of molybdate into adenylated molybdopterin with the concomitant release of AMP.</text>
</comment>
<dbReference type="EC" id="2.10.1.1" evidence="11"/>
<dbReference type="Pfam" id="PF03453">
    <property type="entry name" value="MoeA_N"/>
    <property type="match status" value="1"/>
</dbReference>
<evidence type="ECO:0000256" key="7">
    <source>
        <dbReference type="ARBA" id="ARBA00022723"/>
    </source>
</evidence>
<comment type="similarity">
    <text evidence="4 11">Belongs to the MoeA family.</text>
</comment>
<dbReference type="AlphaFoldDB" id="A0A1I5Z6V9"/>
<dbReference type="Proteomes" id="UP000243106">
    <property type="component" value="Unassembled WGS sequence"/>
</dbReference>
<comment type="catalytic activity">
    <reaction evidence="10">
        <text>adenylyl-molybdopterin + molybdate = Mo-molybdopterin + AMP + H(+)</text>
        <dbReference type="Rhea" id="RHEA:35047"/>
        <dbReference type="ChEBI" id="CHEBI:15378"/>
        <dbReference type="ChEBI" id="CHEBI:36264"/>
        <dbReference type="ChEBI" id="CHEBI:62727"/>
        <dbReference type="ChEBI" id="CHEBI:71302"/>
        <dbReference type="ChEBI" id="CHEBI:456215"/>
        <dbReference type="EC" id="2.10.1.1"/>
    </reaction>
</comment>
<dbReference type="FunFam" id="3.40.980.10:FF:000004">
    <property type="entry name" value="Molybdopterin molybdenumtransferase"/>
    <property type="match status" value="1"/>
</dbReference>
<evidence type="ECO:0000256" key="3">
    <source>
        <dbReference type="ARBA" id="ARBA00005046"/>
    </source>
</evidence>
<dbReference type="InterPro" id="IPR036135">
    <property type="entry name" value="MoeA_linker/N_sf"/>
</dbReference>
<evidence type="ECO:0000256" key="4">
    <source>
        <dbReference type="ARBA" id="ARBA00010763"/>
    </source>
</evidence>
<dbReference type="GO" id="GO:0006777">
    <property type="term" value="P:Mo-molybdopterin cofactor biosynthetic process"/>
    <property type="evidence" value="ECO:0007669"/>
    <property type="project" value="UniProtKB-UniRule"/>
</dbReference>
<dbReference type="PANTHER" id="PTHR10192">
    <property type="entry name" value="MOLYBDOPTERIN BIOSYNTHESIS PROTEIN"/>
    <property type="match status" value="1"/>
</dbReference>
<dbReference type="InterPro" id="IPR036688">
    <property type="entry name" value="MoeA_C_domain_IV_sf"/>
</dbReference>
<keyword evidence="8 11" id="KW-0460">Magnesium</keyword>
<evidence type="ECO:0000256" key="10">
    <source>
        <dbReference type="ARBA" id="ARBA00047317"/>
    </source>
</evidence>
<dbReference type="NCBIfam" id="NF045515">
    <property type="entry name" value="Glp_gephyrin"/>
    <property type="match status" value="1"/>
</dbReference>
<dbReference type="NCBIfam" id="TIGR00177">
    <property type="entry name" value="molyb_syn"/>
    <property type="match status" value="1"/>
</dbReference>
<dbReference type="InterPro" id="IPR001453">
    <property type="entry name" value="MoaB/Mog_dom"/>
</dbReference>
<evidence type="ECO:0000259" key="12">
    <source>
        <dbReference type="SMART" id="SM00852"/>
    </source>
</evidence>
<evidence type="ECO:0000256" key="8">
    <source>
        <dbReference type="ARBA" id="ARBA00022842"/>
    </source>
</evidence>
<dbReference type="InterPro" id="IPR005110">
    <property type="entry name" value="MoeA_linker/N"/>
</dbReference>
<comment type="cofactor">
    <cofactor evidence="1 11">
        <name>Mg(2+)</name>
        <dbReference type="ChEBI" id="CHEBI:18420"/>
    </cofactor>
</comment>
<dbReference type="GO" id="GO:0046872">
    <property type="term" value="F:metal ion binding"/>
    <property type="evidence" value="ECO:0007669"/>
    <property type="project" value="UniProtKB-UniRule"/>
</dbReference>
<evidence type="ECO:0000256" key="1">
    <source>
        <dbReference type="ARBA" id="ARBA00001946"/>
    </source>
</evidence>
<dbReference type="InterPro" id="IPR005111">
    <property type="entry name" value="MoeA_C_domain_IV"/>
</dbReference>
<evidence type="ECO:0000256" key="9">
    <source>
        <dbReference type="ARBA" id="ARBA00023150"/>
    </source>
</evidence>
<keyword evidence="7 11" id="KW-0479">Metal-binding</keyword>
<evidence type="ECO:0000313" key="14">
    <source>
        <dbReference type="Proteomes" id="UP000243106"/>
    </source>
</evidence>
<dbReference type="STRING" id="93684.SAMN05421853_10847"/>
<dbReference type="GO" id="GO:0061599">
    <property type="term" value="F:molybdopterin molybdotransferase activity"/>
    <property type="evidence" value="ECO:0007669"/>
    <property type="project" value="UniProtKB-UniRule"/>
</dbReference>
<dbReference type="SUPFAM" id="SSF63882">
    <property type="entry name" value="MoeA N-terminal region -like"/>
    <property type="match status" value="1"/>
</dbReference>
<gene>
    <name evidence="13" type="ORF">SAMN05421853_10847</name>
</gene>
<dbReference type="Gene3D" id="2.40.340.10">
    <property type="entry name" value="MoeA, C-terminal, domain IV"/>
    <property type="match status" value="1"/>
</dbReference>
<dbReference type="EMBL" id="FOXV01000008">
    <property type="protein sequence ID" value="SFQ52206.1"/>
    <property type="molecule type" value="Genomic_DNA"/>
</dbReference>
<dbReference type="Gene3D" id="3.90.105.10">
    <property type="entry name" value="Molybdopterin biosynthesis moea protein, domain 2"/>
    <property type="match status" value="1"/>
</dbReference>
<dbReference type="SUPFAM" id="SSF53218">
    <property type="entry name" value="Molybdenum cofactor biosynthesis proteins"/>
    <property type="match status" value="1"/>
</dbReference>
<dbReference type="Pfam" id="PF03454">
    <property type="entry name" value="MoeA_C"/>
    <property type="match status" value="1"/>
</dbReference>
<dbReference type="SMART" id="SM00852">
    <property type="entry name" value="MoCF_biosynth"/>
    <property type="match status" value="1"/>
</dbReference>
<protein>
    <recommendedName>
        <fullName evidence="11">Molybdopterin molybdenumtransferase</fullName>
        <ecNumber evidence="11">2.10.1.1</ecNumber>
    </recommendedName>
</protein>
<keyword evidence="14" id="KW-1185">Reference proteome</keyword>
<dbReference type="InterPro" id="IPR036425">
    <property type="entry name" value="MoaB/Mog-like_dom_sf"/>
</dbReference>
<dbReference type="InterPro" id="IPR038987">
    <property type="entry name" value="MoeA-like"/>
</dbReference>
<name>A0A1I5Z6V9_9RHOB</name>
<dbReference type="UniPathway" id="UPA00344"/>
<proteinExistence type="inferred from homology"/>
<sequence length="389" mass="40242">MISVAAALEALFELTPRSAAETVSLREAAGRVLAQDVVATRDQPPFPASAMDGYATAEGESGTVLRVVGEAAAGHRFARALFAGEAVRIFTGAPVPDGADRVVIQEDVERDGDEIRITETSPPGSHIRPSGTDFLAGARLTAPRRLSPSDIALLASMNVAAPVVARKPRVAIIATGDELVSPGEMPGTDQIIASNTYGLAALFEAEGAEVRLLPIARDTRAALGAVLDLVGDADLVITVGGASVGDHDLVAAVSGEAGLERAFYKVAMRPGKPLMAGRLGAAMMIGLPGNPVSAMVCGHVFVAPVLRAMQGLPAAPAPRITLPISEAIEANGPREHYMRAKISADGVRVLERQDSSLLSVLSQADALVIRPPHDPARNAGSEVDVLHIG</sequence>
<feature type="domain" description="MoaB/Mog" evidence="12">
    <location>
        <begin position="171"/>
        <end position="308"/>
    </location>
</feature>
<dbReference type="Pfam" id="PF00994">
    <property type="entry name" value="MoCF_biosynth"/>
    <property type="match status" value="1"/>
</dbReference>
<dbReference type="Gene3D" id="2.170.190.11">
    <property type="entry name" value="Molybdopterin biosynthesis moea protein, domain 3"/>
    <property type="match status" value="1"/>
</dbReference>
<evidence type="ECO:0000313" key="13">
    <source>
        <dbReference type="EMBL" id="SFQ52206.1"/>
    </source>
</evidence>
<dbReference type="SUPFAM" id="SSF63867">
    <property type="entry name" value="MoeA C-terminal domain-like"/>
    <property type="match status" value="1"/>
</dbReference>
<evidence type="ECO:0000256" key="11">
    <source>
        <dbReference type="RuleBase" id="RU365090"/>
    </source>
</evidence>
<keyword evidence="6 11" id="KW-0808">Transferase</keyword>
<evidence type="ECO:0000256" key="6">
    <source>
        <dbReference type="ARBA" id="ARBA00022679"/>
    </source>
</evidence>
<organism evidence="13 14">
    <name type="scientific">Roseivivax halotolerans</name>
    <dbReference type="NCBI Taxonomy" id="93684"/>
    <lineage>
        <taxon>Bacteria</taxon>
        <taxon>Pseudomonadati</taxon>
        <taxon>Pseudomonadota</taxon>
        <taxon>Alphaproteobacteria</taxon>
        <taxon>Rhodobacterales</taxon>
        <taxon>Roseobacteraceae</taxon>
        <taxon>Roseivivax</taxon>
    </lineage>
</organism>
<keyword evidence="5 11" id="KW-0500">Molybdenum</keyword>
<dbReference type="GO" id="GO:0005829">
    <property type="term" value="C:cytosol"/>
    <property type="evidence" value="ECO:0007669"/>
    <property type="project" value="TreeGrafter"/>
</dbReference>
<accession>A0A1I5Z6V9</accession>
<reference evidence="14" key="1">
    <citation type="submission" date="2016-10" db="EMBL/GenBank/DDBJ databases">
        <authorList>
            <person name="Varghese N."/>
            <person name="Submissions S."/>
        </authorList>
    </citation>
    <scope>NUCLEOTIDE SEQUENCE [LARGE SCALE GENOMIC DNA]</scope>
    <source>
        <strain evidence="14">JCM 10271</strain>
    </source>
</reference>
<dbReference type="CDD" id="cd00887">
    <property type="entry name" value="MoeA"/>
    <property type="match status" value="1"/>
</dbReference>
<dbReference type="RefSeq" id="WP_093012506.1">
    <property type="nucleotide sequence ID" value="NZ_FOXV01000008.1"/>
</dbReference>
<comment type="pathway">
    <text evidence="3 11">Cofactor biosynthesis; molybdopterin biosynthesis.</text>
</comment>
<evidence type="ECO:0000256" key="5">
    <source>
        <dbReference type="ARBA" id="ARBA00022505"/>
    </source>
</evidence>
<keyword evidence="9 11" id="KW-0501">Molybdenum cofactor biosynthesis</keyword>